<gene>
    <name evidence="1" type="ORF">T4C_5650</name>
</gene>
<organism evidence="1 2">
    <name type="scientific">Trichinella pseudospiralis</name>
    <name type="common">Parasitic roundworm</name>
    <dbReference type="NCBI Taxonomy" id="6337"/>
    <lineage>
        <taxon>Eukaryota</taxon>
        <taxon>Metazoa</taxon>
        <taxon>Ecdysozoa</taxon>
        <taxon>Nematoda</taxon>
        <taxon>Enoplea</taxon>
        <taxon>Dorylaimia</taxon>
        <taxon>Trichinellida</taxon>
        <taxon>Trichinellidae</taxon>
        <taxon>Trichinella</taxon>
    </lineage>
</organism>
<comment type="caution">
    <text evidence="1">The sequence shown here is derived from an EMBL/GenBank/DDBJ whole genome shotgun (WGS) entry which is preliminary data.</text>
</comment>
<dbReference type="Proteomes" id="UP000054826">
    <property type="component" value="Unassembled WGS sequence"/>
</dbReference>
<name>A0A0V1JQS0_TRIPS</name>
<dbReference type="AlphaFoldDB" id="A0A0V1JQS0"/>
<dbReference type="EMBL" id="JYDV01000060">
    <property type="protein sequence ID" value="KRZ37308.1"/>
    <property type="molecule type" value="Genomic_DNA"/>
</dbReference>
<evidence type="ECO:0000313" key="1">
    <source>
        <dbReference type="EMBL" id="KRZ37308.1"/>
    </source>
</evidence>
<evidence type="ECO:0000313" key="2">
    <source>
        <dbReference type="Proteomes" id="UP000054826"/>
    </source>
</evidence>
<sequence length="116" mass="13621">MLIDVNLICSRWVMDLPLLTILNGWWMERRELVVCLMNLMLFLCDVKQSCFCWLLFTSVTTMSTIHYDAMKHRLTDDAEAIAAISILVNFALYQSSVLELDYINNNHLYCFQNNNF</sequence>
<proteinExistence type="predicted"/>
<accession>A0A0V1JQS0</accession>
<protein>
    <submittedName>
        <fullName evidence="1">Uncharacterized protein</fullName>
    </submittedName>
</protein>
<reference evidence="1 2" key="1">
    <citation type="submission" date="2015-01" db="EMBL/GenBank/DDBJ databases">
        <title>Evolution of Trichinella species and genotypes.</title>
        <authorList>
            <person name="Korhonen P.K."/>
            <person name="Edoardo P."/>
            <person name="Giuseppe L.R."/>
            <person name="Gasser R.B."/>
        </authorList>
    </citation>
    <scope>NUCLEOTIDE SEQUENCE [LARGE SCALE GENOMIC DNA]</scope>
    <source>
        <strain evidence="1">ISS176</strain>
    </source>
</reference>